<dbReference type="PANTHER" id="PTHR30146:SF138">
    <property type="entry name" value="TRANSCRIPTIONAL REGULATORY PROTEIN"/>
    <property type="match status" value="1"/>
</dbReference>
<evidence type="ECO:0000256" key="1">
    <source>
        <dbReference type="ARBA" id="ARBA00023015"/>
    </source>
</evidence>
<dbReference type="SMART" id="SM00354">
    <property type="entry name" value="HTH_LACI"/>
    <property type="match status" value="1"/>
</dbReference>
<keyword evidence="6" id="KW-1185">Reference proteome</keyword>
<dbReference type="Gene3D" id="3.40.50.2300">
    <property type="match status" value="2"/>
</dbReference>
<comment type="caution">
    <text evidence="5">The sequence shown here is derived from an EMBL/GenBank/DDBJ whole genome shotgun (WGS) entry which is preliminary data.</text>
</comment>
<name>A0ABU1JAZ7_9MICC</name>
<keyword evidence="2 5" id="KW-0238">DNA-binding</keyword>
<gene>
    <name evidence="5" type="ORF">JOE69_001841</name>
</gene>
<accession>A0ABU1JAZ7</accession>
<dbReference type="Pfam" id="PF00356">
    <property type="entry name" value="LacI"/>
    <property type="match status" value="1"/>
</dbReference>
<sequence length="352" mass="35310">MVSPQSGPGKAPTPPARAPRVTAAEVAAKAGVSTATVSLVANGKTSGRVSAEIVARVAEAISELGYVVDSAGSSLATGAGNFVILIAPDISNAFYSQVITGIRAAIGPDYQLLLSVTGNGRFPAVRDVRKLLALRPAGLLVDAPSEQFLAELAATGPLVLLDAPGSGGTAPRVNFDVEAGAAELAGHLAACGHRTVAYLDSVTGTQTFQARRRAFRVTAEQLGIRVLDGAIPSTTIDLGAAAEAFAAAWPQLAAAGVTAVACATDTQAFGVLQAARKLGLAVPGALAVTGFDDLAFAGSSDPGLTTVRLPAAALGEAAGNQLKTLLAGRAPACTLINLATELVIRESTGLRT</sequence>
<evidence type="ECO:0000313" key="6">
    <source>
        <dbReference type="Proteomes" id="UP001185069"/>
    </source>
</evidence>
<dbReference type="InterPro" id="IPR010982">
    <property type="entry name" value="Lambda_DNA-bd_dom_sf"/>
</dbReference>
<dbReference type="CDD" id="cd06267">
    <property type="entry name" value="PBP1_LacI_sugar_binding-like"/>
    <property type="match status" value="1"/>
</dbReference>
<dbReference type="EMBL" id="JAVDQF010000001">
    <property type="protein sequence ID" value="MDR6269603.1"/>
    <property type="molecule type" value="Genomic_DNA"/>
</dbReference>
<evidence type="ECO:0000256" key="2">
    <source>
        <dbReference type="ARBA" id="ARBA00023125"/>
    </source>
</evidence>
<proteinExistence type="predicted"/>
<dbReference type="RefSeq" id="WP_309798040.1">
    <property type="nucleotide sequence ID" value="NZ_BAAAHY010000005.1"/>
</dbReference>
<dbReference type="Gene3D" id="1.10.260.40">
    <property type="entry name" value="lambda repressor-like DNA-binding domains"/>
    <property type="match status" value="1"/>
</dbReference>
<evidence type="ECO:0000259" key="4">
    <source>
        <dbReference type="PROSITE" id="PS50932"/>
    </source>
</evidence>
<dbReference type="SUPFAM" id="SSF53822">
    <property type="entry name" value="Periplasmic binding protein-like I"/>
    <property type="match status" value="1"/>
</dbReference>
<dbReference type="InterPro" id="IPR000843">
    <property type="entry name" value="HTH_LacI"/>
</dbReference>
<dbReference type="CDD" id="cd01392">
    <property type="entry name" value="HTH_LacI"/>
    <property type="match status" value="1"/>
</dbReference>
<organism evidence="5 6">
    <name type="scientific">Arthrobacter russicus</name>
    <dbReference type="NCBI Taxonomy" id="172040"/>
    <lineage>
        <taxon>Bacteria</taxon>
        <taxon>Bacillati</taxon>
        <taxon>Actinomycetota</taxon>
        <taxon>Actinomycetes</taxon>
        <taxon>Micrococcales</taxon>
        <taxon>Micrococcaceae</taxon>
        <taxon>Arthrobacter</taxon>
    </lineage>
</organism>
<dbReference type="Proteomes" id="UP001185069">
    <property type="component" value="Unassembled WGS sequence"/>
</dbReference>
<dbReference type="SUPFAM" id="SSF47413">
    <property type="entry name" value="lambda repressor-like DNA-binding domains"/>
    <property type="match status" value="1"/>
</dbReference>
<evidence type="ECO:0000313" key="5">
    <source>
        <dbReference type="EMBL" id="MDR6269603.1"/>
    </source>
</evidence>
<dbReference type="InterPro" id="IPR028082">
    <property type="entry name" value="Peripla_BP_I"/>
</dbReference>
<dbReference type="PANTHER" id="PTHR30146">
    <property type="entry name" value="LACI-RELATED TRANSCRIPTIONAL REPRESSOR"/>
    <property type="match status" value="1"/>
</dbReference>
<protein>
    <submittedName>
        <fullName evidence="5">DNA-binding LacI/PurR family transcriptional regulator</fullName>
    </submittedName>
</protein>
<dbReference type="InterPro" id="IPR046335">
    <property type="entry name" value="LacI/GalR-like_sensor"/>
</dbReference>
<feature type="domain" description="HTH lacI-type" evidence="4">
    <location>
        <begin position="21"/>
        <end position="77"/>
    </location>
</feature>
<dbReference type="PROSITE" id="PS50932">
    <property type="entry name" value="HTH_LACI_2"/>
    <property type="match status" value="1"/>
</dbReference>
<reference evidence="5 6" key="1">
    <citation type="submission" date="2023-07" db="EMBL/GenBank/DDBJ databases">
        <title>Sequencing the genomes of 1000 actinobacteria strains.</title>
        <authorList>
            <person name="Klenk H.-P."/>
        </authorList>
    </citation>
    <scope>NUCLEOTIDE SEQUENCE [LARGE SCALE GENOMIC DNA]</scope>
    <source>
        <strain evidence="5 6">DSM 14555</strain>
    </source>
</reference>
<dbReference type="Pfam" id="PF13377">
    <property type="entry name" value="Peripla_BP_3"/>
    <property type="match status" value="1"/>
</dbReference>
<keyword evidence="1" id="KW-0805">Transcription regulation</keyword>
<dbReference type="GO" id="GO:0003677">
    <property type="term" value="F:DNA binding"/>
    <property type="evidence" value="ECO:0007669"/>
    <property type="project" value="UniProtKB-KW"/>
</dbReference>
<evidence type="ECO:0000256" key="3">
    <source>
        <dbReference type="ARBA" id="ARBA00023163"/>
    </source>
</evidence>
<keyword evidence="3" id="KW-0804">Transcription</keyword>